<evidence type="ECO:0000313" key="6">
    <source>
        <dbReference type="Proteomes" id="UP001286313"/>
    </source>
</evidence>
<dbReference type="Pfam" id="PF00271">
    <property type="entry name" value="Helicase_C"/>
    <property type="match status" value="1"/>
</dbReference>
<dbReference type="InterPro" id="IPR027417">
    <property type="entry name" value="P-loop_NTPase"/>
</dbReference>
<dbReference type="PROSITE" id="PS51192">
    <property type="entry name" value="HELICASE_ATP_BIND_1"/>
    <property type="match status" value="1"/>
</dbReference>
<proteinExistence type="predicted"/>
<dbReference type="GO" id="GO:0016787">
    <property type="term" value="F:hydrolase activity"/>
    <property type="evidence" value="ECO:0007669"/>
    <property type="project" value="UniProtKB-KW"/>
</dbReference>
<dbReference type="InterPro" id="IPR049730">
    <property type="entry name" value="SNF2/RAD54-like_C"/>
</dbReference>
<dbReference type="Pfam" id="PF00176">
    <property type="entry name" value="SNF2-rel_dom"/>
    <property type="match status" value="1"/>
</dbReference>
<evidence type="ECO:0000259" key="4">
    <source>
        <dbReference type="PROSITE" id="PS51194"/>
    </source>
</evidence>
<dbReference type="GO" id="GO:0006281">
    <property type="term" value="P:DNA repair"/>
    <property type="evidence" value="ECO:0007669"/>
    <property type="project" value="TreeGrafter"/>
</dbReference>
<dbReference type="InterPro" id="IPR038718">
    <property type="entry name" value="SNF2-like_sf"/>
</dbReference>
<feature type="domain" description="Helicase ATP-binding" evidence="3">
    <location>
        <begin position="1"/>
        <end position="142"/>
    </location>
</feature>
<sequence>MGLGKTIQALGVAVYYRNEWPLLVVTPSSVRYSWASSVERWVGSVERHEIVVVGNSKDYFAEATVVIMSYDLLARRGKEALHRRFRVVIMDESHMIKNFKTARYKAASQIIKEAKRVLLLSGTPALSRPSELYTQIKSIDPKIFPSYQDYGVRYCGGKQTHWGWDFSGSSNMQELKILLEAKFMIRRLKSQVLDQLPAKQRMTVILDPTAVESSSKAMEESARRLGLKSVTGASRQTALLQYFAQTAHSKLKAVGVYVKELLESDKKFLVFAHHQVMMDMLCEVCDKASTRYIRIDGKTNGELRQNYINSFQTKDEVKVAILSLTAANTGITLTAAHLVVFAELFWNPGVLVQAEDRTHRIGQEHCVVVQYLVGRGTADDFIWPLVQAKLNVLGSAGLSKDNFSDTTSTYQKGIEQNTITQYLLEMQDLDHSSDPTTTTNTNTITTTTTTTNTTNTTTTTTTTTTTATTTTTTTTATTTTTTNKRPRL</sequence>
<comment type="caution">
    <text evidence="5">The sequence shown here is derived from an EMBL/GenBank/DDBJ whole genome shotgun (WGS) entry which is preliminary data.</text>
</comment>
<keyword evidence="1" id="KW-0378">Hydrolase</keyword>
<evidence type="ECO:0000256" key="1">
    <source>
        <dbReference type="ARBA" id="ARBA00022801"/>
    </source>
</evidence>
<dbReference type="PANTHER" id="PTHR45766">
    <property type="entry name" value="DNA ANNEALING HELICASE AND ENDONUCLEASE ZRANB3 FAMILY MEMBER"/>
    <property type="match status" value="1"/>
</dbReference>
<organism evidence="5 6">
    <name type="scientific">Petrolisthes cinctipes</name>
    <name type="common">Flat porcelain crab</name>
    <dbReference type="NCBI Taxonomy" id="88211"/>
    <lineage>
        <taxon>Eukaryota</taxon>
        <taxon>Metazoa</taxon>
        <taxon>Ecdysozoa</taxon>
        <taxon>Arthropoda</taxon>
        <taxon>Crustacea</taxon>
        <taxon>Multicrustacea</taxon>
        <taxon>Malacostraca</taxon>
        <taxon>Eumalacostraca</taxon>
        <taxon>Eucarida</taxon>
        <taxon>Decapoda</taxon>
        <taxon>Pleocyemata</taxon>
        <taxon>Anomura</taxon>
        <taxon>Galatheoidea</taxon>
        <taxon>Porcellanidae</taxon>
        <taxon>Petrolisthes</taxon>
    </lineage>
</organism>
<dbReference type="InterPro" id="IPR014001">
    <property type="entry name" value="Helicase_ATP-bd"/>
</dbReference>
<dbReference type="GO" id="GO:0031297">
    <property type="term" value="P:replication fork processing"/>
    <property type="evidence" value="ECO:0007669"/>
    <property type="project" value="TreeGrafter"/>
</dbReference>
<protein>
    <recommendedName>
        <fullName evidence="7">SWI/SNF-related matrix-associated actin-dependent regulator of chromatin subfamily A-like protein 1</fullName>
    </recommendedName>
</protein>
<dbReference type="CDD" id="cd18793">
    <property type="entry name" value="SF2_C_SNF"/>
    <property type="match status" value="1"/>
</dbReference>
<dbReference type="Gene3D" id="3.40.50.300">
    <property type="entry name" value="P-loop containing nucleotide triphosphate hydrolases"/>
    <property type="match status" value="1"/>
</dbReference>
<dbReference type="SMART" id="SM00490">
    <property type="entry name" value="HELICc"/>
    <property type="match status" value="1"/>
</dbReference>
<feature type="region of interest" description="Disordered" evidence="2">
    <location>
        <begin position="430"/>
        <end position="488"/>
    </location>
</feature>
<evidence type="ECO:0000259" key="3">
    <source>
        <dbReference type="PROSITE" id="PS51192"/>
    </source>
</evidence>
<evidence type="ECO:0000313" key="5">
    <source>
        <dbReference type="EMBL" id="KAK3869326.1"/>
    </source>
</evidence>
<dbReference type="EMBL" id="JAWQEG010002853">
    <property type="protein sequence ID" value="KAK3869326.1"/>
    <property type="molecule type" value="Genomic_DNA"/>
</dbReference>
<dbReference type="AlphaFoldDB" id="A0AAE1F900"/>
<evidence type="ECO:0000256" key="2">
    <source>
        <dbReference type="SAM" id="MobiDB-lite"/>
    </source>
</evidence>
<dbReference type="FunFam" id="3.40.50.300:FF:003021">
    <property type="entry name" value="Uncharacterized protein (Fragment)"/>
    <property type="match status" value="1"/>
</dbReference>
<dbReference type="GO" id="GO:0043596">
    <property type="term" value="C:nuclear replication fork"/>
    <property type="evidence" value="ECO:0007669"/>
    <property type="project" value="TreeGrafter"/>
</dbReference>
<dbReference type="SMART" id="SM00487">
    <property type="entry name" value="DEXDc"/>
    <property type="match status" value="1"/>
</dbReference>
<dbReference type="SUPFAM" id="SSF52540">
    <property type="entry name" value="P-loop containing nucleoside triphosphate hydrolases"/>
    <property type="match status" value="2"/>
</dbReference>
<dbReference type="InterPro" id="IPR000330">
    <property type="entry name" value="SNF2_N"/>
</dbReference>
<accession>A0AAE1F900</accession>
<dbReference type="Proteomes" id="UP001286313">
    <property type="component" value="Unassembled WGS sequence"/>
</dbReference>
<dbReference type="PANTHER" id="PTHR45766:SF6">
    <property type="entry name" value="SWI_SNF-RELATED MATRIX-ASSOCIATED ACTIN-DEPENDENT REGULATOR OF CHROMATIN SUBFAMILY A-LIKE PROTEIN 1"/>
    <property type="match status" value="1"/>
</dbReference>
<gene>
    <name evidence="5" type="ORF">Pcinc_025373</name>
</gene>
<dbReference type="GO" id="GO:0005524">
    <property type="term" value="F:ATP binding"/>
    <property type="evidence" value="ECO:0007669"/>
    <property type="project" value="InterPro"/>
</dbReference>
<keyword evidence="6" id="KW-1185">Reference proteome</keyword>
<feature type="compositionally biased region" description="Low complexity" evidence="2">
    <location>
        <begin position="436"/>
        <end position="488"/>
    </location>
</feature>
<evidence type="ECO:0008006" key="7">
    <source>
        <dbReference type="Google" id="ProtNLM"/>
    </source>
</evidence>
<dbReference type="InterPro" id="IPR001650">
    <property type="entry name" value="Helicase_C-like"/>
</dbReference>
<dbReference type="Gene3D" id="3.40.50.10810">
    <property type="entry name" value="Tandem AAA-ATPase domain"/>
    <property type="match status" value="1"/>
</dbReference>
<feature type="domain" description="Helicase C-terminal" evidence="4">
    <location>
        <begin position="250"/>
        <end position="430"/>
    </location>
</feature>
<name>A0AAE1F900_PETCI</name>
<dbReference type="PROSITE" id="PS51194">
    <property type="entry name" value="HELICASE_CTER"/>
    <property type="match status" value="1"/>
</dbReference>
<dbReference type="CDD" id="cd18010">
    <property type="entry name" value="DEXHc_HARP_SMARCAL1"/>
    <property type="match status" value="1"/>
</dbReference>
<reference evidence="5" key="1">
    <citation type="submission" date="2023-10" db="EMBL/GenBank/DDBJ databases">
        <title>Genome assemblies of two species of porcelain crab, Petrolisthes cinctipes and Petrolisthes manimaculis (Anomura: Porcellanidae).</title>
        <authorList>
            <person name="Angst P."/>
        </authorList>
    </citation>
    <scope>NUCLEOTIDE SEQUENCE</scope>
    <source>
        <strain evidence="5">PB745_01</strain>
        <tissue evidence="5">Gill</tissue>
    </source>
</reference>